<gene>
    <name evidence="8" type="ORF">E1283_17380</name>
</gene>
<dbReference type="InterPro" id="IPR051677">
    <property type="entry name" value="AfsR-DnrI-RedD_regulator"/>
</dbReference>
<evidence type="ECO:0000259" key="7">
    <source>
        <dbReference type="PROSITE" id="PS51755"/>
    </source>
</evidence>
<dbReference type="GO" id="GO:0003677">
    <property type="term" value="F:DNA binding"/>
    <property type="evidence" value="ECO:0007669"/>
    <property type="project" value="UniProtKB-UniRule"/>
</dbReference>
<dbReference type="Pfam" id="PF03704">
    <property type="entry name" value="BTAD"/>
    <property type="match status" value="1"/>
</dbReference>
<dbReference type="EMBL" id="SMKI01000170">
    <property type="protein sequence ID" value="TDC73977.1"/>
    <property type="molecule type" value="Genomic_DNA"/>
</dbReference>
<dbReference type="SUPFAM" id="SSF46894">
    <property type="entry name" value="C-terminal effector domain of the bipartite response regulators"/>
    <property type="match status" value="1"/>
</dbReference>
<accession>A0A4R4TA20</accession>
<dbReference type="PANTHER" id="PTHR35807:SF1">
    <property type="entry name" value="TRANSCRIPTIONAL REGULATOR REDD"/>
    <property type="match status" value="1"/>
</dbReference>
<dbReference type="PROSITE" id="PS51755">
    <property type="entry name" value="OMPR_PHOB"/>
    <property type="match status" value="1"/>
</dbReference>
<keyword evidence="4 6" id="KW-0238">DNA-binding</keyword>
<evidence type="ECO:0000256" key="1">
    <source>
        <dbReference type="ARBA" id="ARBA00005820"/>
    </source>
</evidence>
<keyword evidence="3" id="KW-0805">Transcription regulation</keyword>
<dbReference type="GO" id="GO:0000160">
    <property type="term" value="P:phosphorelay signal transduction system"/>
    <property type="evidence" value="ECO:0007669"/>
    <property type="project" value="UniProtKB-KW"/>
</dbReference>
<sequence length="253" mass="27503">MQFSLLGPVRAWSDEIPVPLGPPQRRAVLALLLLASAQSVTTAALRERLWDKTAPSTAISAIQVHIHHLRKALASGGGSHIDTYPGFTKDDVSYALAVDPGALDTTRFESLLDASEAARNAGAPASAVERLDEALGLWRGHPAPELQSTPYVITMRRRLTDLRVDAVRRRASCLLDLGAVTRATADLLELNTEHPGNEKTVVLLSNALCRGGAHPRALRLLSTELDRWQHEYGLRPAELVRERERLANGGAMP</sequence>
<proteinExistence type="inferred from homology"/>
<evidence type="ECO:0000313" key="8">
    <source>
        <dbReference type="EMBL" id="TDC73977.1"/>
    </source>
</evidence>
<organism evidence="8 9">
    <name type="scientific">Streptomyces hainanensis</name>
    <dbReference type="NCBI Taxonomy" id="402648"/>
    <lineage>
        <taxon>Bacteria</taxon>
        <taxon>Bacillati</taxon>
        <taxon>Actinomycetota</taxon>
        <taxon>Actinomycetes</taxon>
        <taxon>Kitasatosporales</taxon>
        <taxon>Streptomycetaceae</taxon>
        <taxon>Streptomyces</taxon>
    </lineage>
</organism>
<dbReference type="SUPFAM" id="SSF48452">
    <property type="entry name" value="TPR-like"/>
    <property type="match status" value="1"/>
</dbReference>
<protein>
    <recommendedName>
        <fullName evidence="7">OmpR/PhoB-type domain-containing protein</fullName>
    </recommendedName>
</protein>
<dbReference type="SMART" id="SM01043">
    <property type="entry name" value="BTAD"/>
    <property type="match status" value="1"/>
</dbReference>
<feature type="DNA-binding region" description="OmpR/PhoB-type" evidence="6">
    <location>
        <begin position="1"/>
        <end position="98"/>
    </location>
</feature>
<dbReference type="RefSeq" id="WP_132818977.1">
    <property type="nucleotide sequence ID" value="NZ_SMKI01000170.1"/>
</dbReference>
<dbReference type="Gene3D" id="1.10.10.10">
    <property type="entry name" value="Winged helix-like DNA-binding domain superfamily/Winged helix DNA-binding domain"/>
    <property type="match status" value="1"/>
</dbReference>
<dbReference type="AlphaFoldDB" id="A0A4R4TA20"/>
<evidence type="ECO:0000256" key="4">
    <source>
        <dbReference type="ARBA" id="ARBA00023125"/>
    </source>
</evidence>
<dbReference type="Proteomes" id="UP000295345">
    <property type="component" value="Unassembled WGS sequence"/>
</dbReference>
<dbReference type="GO" id="GO:0006355">
    <property type="term" value="P:regulation of DNA-templated transcription"/>
    <property type="evidence" value="ECO:0007669"/>
    <property type="project" value="InterPro"/>
</dbReference>
<dbReference type="InterPro" id="IPR036388">
    <property type="entry name" value="WH-like_DNA-bd_sf"/>
</dbReference>
<evidence type="ECO:0000256" key="3">
    <source>
        <dbReference type="ARBA" id="ARBA00023015"/>
    </source>
</evidence>
<dbReference type="Gene3D" id="1.25.40.10">
    <property type="entry name" value="Tetratricopeptide repeat domain"/>
    <property type="match status" value="1"/>
</dbReference>
<dbReference type="OrthoDB" id="4336084at2"/>
<dbReference type="InterPro" id="IPR005158">
    <property type="entry name" value="BTAD"/>
</dbReference>
<evidence type="ECO:0000256" key="6">
    <source>
        <dbReference type="PROSITE-ProRule" id="PRU01091"/>
    </source>
</evidence>
<evidence type="ECO:0000313" key="9">
    <source>
        <dbReference type="Proteomes" id="UP000295345"/>
    </source>
</evidence>
<dbReference type="PANTHER" id="PTHR35807">
    <property type="entry name" value="TRANSCRIPTIONAL REGULATOR REDD-RELATED"/>
    <property type="match status" value="1"/>
</dbReference>
<dbReference type="SMART" id="SM00862">
    <property type="entry name" value="Trans_reg_C"/>
    <property type="match status" value="1"/>
</dbReference>
<name>A0A4R4TA20_9ACTN</name>
<dbReference type="InterPro" id="IPR016032">
    <property type="entry name" value="Sig_transdc_resp-reg_C-effctor"/>
</dbReference>
<comment type="caution">
    <text evidence="8">The sequence shown here is derived from an EMBL/GenBank/DDBJ whole genome shotgun (WGS) entry which is preliminary data.</text>
</comment>
<feature type="domain" description="OmpR/PhoB-type" evidence="7">
    <location>
        <begin position="1"/>
        <end position="98"/>
    </location>
</feature>
<dbReference type="Pfam" id="PF00486">
    <property type="entry name" value="Trans_reg_C"/>
    <property type="match status" value="1"/>
</dbReference>
<keyword evidence="5" id="KW-0804">Transcription</keyword>
<evidence type="ECO:0000256" key="2">
    <source>
        <dbReference type="ARBA" id="ARBA00023012"/>
    </source>
</evidence>
<keyword evidence="9" id="KW-1185">Reference proteome</keyword>
<keyword evidence="2" id="KW-0902">Two-component regulatory system</keyword>
<dbReference type="InterPro" id="IPR011990">
    <property type="entry name" value="TPR-like_helical_dom_sf"/>
</dbReference>
<dbReference type="InterPro" id="IPR001867">
    <property type="entry name" value="OmpR/PhoB-type_DNA-bd"/>
</dbReference>
<comment type="similarity">
    <text evidence="1">Belongs to the AfsR/DnrI/RedD regulatory family.</text>
</comment>
<evidence type="ECO:0000256" key="5">
    <source>
        <dbReference type="ARBA" id="ARBA00023163"/>
    </source>
</evidence>
<reference evidence="8 9" key="1">
    <citation type="submission" date="2019-03" db="EMBL/GenBank/DDBJ databases">
        <title>Draft genome sequences of novel Actinobacteria.</title>
        <authorList>
            <person name="Sahin N."/>
            <person name="Ay H."/>
            <person name="Saygin H."/>
        </authorList>
    </citation>
    <scope>NUCLEOTIDE SEQUENCE [LARGE SCALE GENOMIC DNA]</scope>
    <source>
        <strain evidence="8 9">DSM 41900</strain>
    </source>
</reference>